<dbReference type="InterPro" id="IPR051797">
    <property type="entry name" value="TrmB-like"/>
</dbReference>
<evidence type="ECO:0000313" key="3">
    <source>
        <dbReference type="Proteomes" id="UP000473014"/>
    </source>
</evidence>
<dbReference type="EMBL" id="WIXO01000001">
    <property type="protein sequence ID" value="MTE22403.1"/>
    <property type="molecule type" value="Genomic_DNA"/>
</dbReference>
<sequence>MVLNRDWGVEKIAEHLDIDENTVRGALDELAEASLIRSSPESEDVLHPVNPSIALAPLMARQEAELEEYRIHIARNRHMVAELTSEWESAQETRGIAVLLRGLEAVRDRLAELCEQAESELMSFMPGGAQSSVALEASRPLDERHLARGVRMRTVYLTSVQADRPTREYAAWLARMGGEVRTVPSLPLRMLIVDRRTAVVPIAPDNTHEGALLLTSRGVLAGLNALFEKVWEEAEPLGVEQAPEPGEPTAQERELLRLLAAGHTDEGVSRQLGTSVRTTRRIVARLMDALDARSRFEAGYKAARRQWI</sequence>
<dbReference type="InterPro" id="IPR000792">
    <property type="entry name" value="Tscrpt_reg_LuxR_C"/>
</dbReference>
<dbReference type="Gene3D" id="1.10.10.10">
    <property type="entry name" value="Winged helix-like DNA-binding domain superfamily/Winged helix DNA-binding domain"/>
    <property type="match status" value="2"/>
</dbReference>
<dbReference type="InterPro" id="IPR036388">
    <property type="entry name" value="WH-like_DNA-bd_sf"/>
</dbReference>
<dbReference type="GO" id="GO:0006355">
    <property type="term" value="P:regulation of DNA-templated transcription"/>
    <property type="evidence" value="ECO:0007669"/>
    <property type="project" value="InterPro"/>
</dbReference>
<dbReference type="SMART" id="SM00421">
    <property type="entry name" value="HTH_LUXR"/>
    <property type="match status" value="1"/>
</dbReference>
<accession>A0A6G2BK19</accession>
<dbReference type="OrthoDB" id="4266042at2"/>
<dbReference type="PANTHER" id="PTHR34293:SF1">
    <property type="entry name" value="HTH-TYPE TRANSCRIPTIONAL REGULATOR TRMBL2"/>
    <property type="match status" value="1"/>
</dbReference>
<dbReference type="SUPFAM" id="SSF46894">
    <property type="entry name" value="C-terminal effector domain of the bipartite response regulators"/>
    <property type="match status" value="1"/>
</dbReference>
<dbReference type="Proteomes" id="UP000473014">
    <property type="component" value="Unassembled WGS sequence"/>
</dbReference>
<keyword evidence="3" id="KW-1185">Reference proteome</keyword>
<feature type="domain" description="HTH luxR-type" evidence="1">
    <location>
        <begin position="242"/>
        <end position="306"/>
    </location>
</feature>
<name>A0A6G2BK19_9ACTN</name>
<dbReference type="PANTHER" id="PTHR34293">
    <property type="entry name" value="HTH-TYPE TRANSCRIPTIONAL REGULATOR TRMBL2"/>
    <property type="match status" value="1"/>
</dbReference>
<reference evidence="2 3" key="1">
    <citation type="submission" date="2019-11" db="EMBL/GenBank/DDBJ databases">
        <authorList>
            <person name="Yuan L."/>
        </authorList>
    </citation>
    <scope>NUCLEOTIDE SEQUENCE [LARGE SCALE GENOMIC DNA]</scope>
    <source>
        <strain evidence="2 3">TRM43335</strain>
    </source>
</reference>
<evidence type="ECO:0000313" key="2">
    <source>
        <dbReference type="EMBL" id="MTE22403.1"/>
    </source>
</evidence>
<organism evidence="2 3">
    <name type="scientific">Streptomyces taklimakanensis</name>
    <dbReference type="NCBI Taxonomy" id="2569853"/>
    <lineage>
        <taxon>Bacteria</taxon>
        <taxon>Bacillati</taxon>
        <taxon>Actinomycetota</taxon>
        <taxon>Actinomycetes</taxon>
        <taxon>Kitasatosporales</taxon>
        <taxon>Streptomycetaceae</taxon>
        <taxon>Streptomyces</taxon>
    </lineage>
</organism>
<dbReference type="GO" id="GO:0003677">
    <property type="term" value="F:DNA binding"/>
    <property type="evidence" value="ECO:0007669"/>
    <property type="project" value="InterPro"/>
</dbReference>
<dbReference type="RefSeq" id="WP_155072888.1">
    <property type="nucleotide sequence ID" value="NZ_WIXO01000001.1"/>
</dbReference>
<evidence type="ECO:0000259" key="1">
    <source>
        <dbReference type="PROSITE" id="PS50043"/>
    </source>
</evidence>
<comment type="caution">
    <text evidence="2">The sequence shown here is derived from an EMBL/GenBank/DDBJ whole genome shotgun (WGS) entry which is preliminary data.</text>
</comment>
<proteinExistence type="predicted"/>
<dbReference type="PROSITE" id="PS50043">
    <property type="entry name" value="HTH_LUXR_2"/>
    <property type="match status" value="1"/>
</dbReference>
<dbReference type="AlphaFoldDB" id="A0A6G2BK19"/>
<protein>
    <submittedName>
        <fullName evidence="2">Helix-turn-helix transcriptional regulator</fullName>
    </submittedName>
</protein>
<gene>
    <name evidence="2" type="ORF">F0L17_25535</name>
</gene>
<dbReference type="InterPro" id="IPR016032">
    <property type="entry name" value="Sig_transdc_resp-reg_C-effctor"/>
</dbReference>